<evidence type="ECO:0000313" key="4">
    <source>
        <dbReference type="Proteomes" id="UP000724874"/>
    </source>
</evidence>
<evidence type="ECO:0000256" key="1">
    <source>
        <dbReference type="ARBA" id="ARBA00022737"/>
    </source>
</evidence>
<comment type="caution">
    <text evidence="3">The sequence shown here is derived from an EMBL/GenBank/DDBJ whole genome shotgun (WGS) entry which is preliminary data.</text>
</comment>
<evidence type="ECO:0000259" key="2">
    <source>
        <dbReference type="PROSITE" id="PS50837"/>
    </source>
</evidence>
<dbReference type="PROSITE" id="PS50837">
    <property type="entry name" value="NACHT"/>
    <property type="match status" value="1"/>
</dbReference>
<name>A0A9P5NCZ1_GYMJU</name>
<dbReference type="Proteomes" id="UP000724874">
    <property type="component" value="Unassembled WGS sequence"/>
</dbReference>
<dbReference type="PANTHER" id="PTHR10039">
    <property type="entry name" value="AMELOGENIN"/>
    <property type="match status" value="1"/>
</dbReference>
<dbReference type="Pfam" id="PF24883">
    <property type="entry name" value="NPHP3_N"/>
    <property type="match status" value="1"/>
</dbReference>
<feature type="domain" description="NACHT" evidence="2">
    <location>
        <begin position="86"/>
        <end position="242"/>
    </location>
</feature>
<sequence>MLEMLSNSNALISGGTFNATQVSELHIHSPQAPVKEVLQILYGHIAKGALHNAEEQYDRPKCHPDTRKAILERIRNWAVAYDNVTPVMWVSGPAGSGKSSIAQTIAEMLHSDNPSDESRLAATFVFSRTADQRNNPSRLTATIAYQLTLSFPYIREYLAEAIEKDPLLLTKSLKTQLDKLIVVPFARSFNNVVTSELFYRKLIIIDGLDECIDPNSPHDVLTALFSVVQNPFCPLRFLIASRAEPVIRDFFNQDLNPQPIRMVLSDEQHKSNDDIEIFLRSKFDDIKKTHPSRSYLPLTWPTNRQIARLVEKSSGQFIYASTVMKFIASPQSLPDEQLEIILGLIPPGESTPFADLDALYTHVMGSIRKLEEVMNIFTFLLLKGPNVHAKMDNIAEFLGLRPGNMPILLNDLHSIMRIPSDDHISDTLSLYHASLGDFLLDRTRSGPFFIDKNQRHAQMARTCLNHISTSFTVDNKGSEALKISYIDLLHHCTQSRLEDMRDDLLAFDFEAYLTLPFHGSSQFSSLKDIRNLLPSFFDWIKRQDNGNDLYEGYMNHFDCFLRGRLSTYPAHPTSFYLFTASTLDIFPGMNTLFFHVLHLAKHFEYSLDDYRIIDLNGCNFWEAGSDELAGYRKMVTDFLMDDTRAGIFHVHELGYRNLAKFCVNVLNDSRFREADPEWPDKIANVFWFEECCLDVLDAVMPIIPMDPDLSLHFYKNPIPRHTNYFKSKKRDRILDAIQSYTEVIVIKFRKSIPNLKILLIYLKSSSTRRKSHTIHIAIPSSHPISN</sequence>
<keyword evidence="4" id="KW-1185">Reference proteome</keyword>
<dbReference type="InterPro" id="IPR007111">
    <property type="entry name" value="NACHT_NTPase"/>
</dbReference>
<dbReference type="SUPFAM" id="SSF52540">
    <property type="entry name" value="P-loop containing nucleoside triphosphate hydrolases"/>
    <property type="match status" value="1"/>
</dbReference>
<dbReference type="InterPro" id="IPR056884">
    <property type="entry name" value="NPHP3-like_N"/>
</dbReference>
<accession>A0A9P5NCZ1</accession>
<protein>
    <recommendedName>
        <fullName evidence="2">NACHT domain-containing protein</fullName>
    </recommendedName>
</protein>
<reference evidence="3" key="1">
    <citation type="submission" date="2020-11" db="EMBL/GenBank/DDBJ databases">
        <authorList>
            <consortium name="DOE Joint Genome Institute"/>
            <person name="Ahrendt S."/>
            <person name="Riley R."/>
            <person name="Andreopoulos W."/>
            <person name="LaButti K."/>
            <person name="Pangilinan J."/>
            <person name="Ruiz-duenas F.J."/>
            <person name="Barrasa J.M."/>
            <person name="Sanchez-Garcia M."/>
            <person name="Camarero S."/>
            <person name="Miyauchi S."/>
            <person name="Serrano A."/>
            <person name="Linde D."/>
            <person name="Babiker R."/>
            <person name="Drula E."/>
            <person name="Ayuso-Fernandez I."/>
            <person name="Pacheco R."/>
            <person name="Padilla G."/>
            <person name="Ferreira P."/>
            <person name="Barriuso J."/>
            <person name="Kellner H."/>
            <person name="Castanera R."/>
            <person name="Alfaro M."/>
            <person name="Ramirez L."/>
            <person name="Pisabarro A.G."/>
            <person name="Kuo A."/>
            <person name="Tritt A."/>
            <person name="Lipzen A."/>
            <person name="He G."/>
            <person name="Yan M."/>
            <person name="Ng V."/>
            <person name="Cullen D."/>
            <person name="Martin F."/>
            <person name="Rosso M.-N."/>
            <person name="Henrissat B."/>
            <person name="Hibbett D."/>
            <person name="Martinez A.T."/>
            <person name="Grigoriev I.V."/>
        </authorList>
    </citation>
    <scope>NUCLEOTIDE SEQUENCE</scope>
    <source>
        <strain evidence="3">AH 44721</strain>
    </source>
</reference>
<dbReference type="InterPro" id="IPR027417">
    <property type="entry name" value="P-loop_NTPase"/>
</dbReference>
<proteinExistence type="predicted"/>
<gene>
    <name evidence="3" type="ORF">CPB84DRAFT_256680</name>
</gene>
<dbReference type="OrthoDB" id="163438at2759"/>
<dbReference type="AlphaFoldDB" id="A0A9P5NCZ1"/>
<dbReference type="EMBL" id="JADNYJ010000134">
    <property type="protein sequence ID" value="KAF8881165.1"/>
    <property type="molecule type" value="Genomic_DNA"/>
</dbReference>
<dbReference type="Gene3D" id="3.40.50.300">
    <property type="entry name" value="P-loop containing nucleotide triphosphate hydrolases"/>
    <property type="match status" value="1"/>
</dbReference>
<evidence type="ECO:0000313" key="3">
    <source>
        <dbReference type="EMBL" id="KAF8881165.1"/>
    </source>
</evidence>
<keyword evidence="1" id="KW-0677">Repeat</keyword>
<organism evidence="3 4">
    <name type="scientific">Gymnopilus junonius</name>
    <name type="common">Spectacular rustgill mushroom</name>
    <name type="synonym">Gymnopilus spectabilis subsp. junonius</name>
    <dbReference type="NCBI Taxonomy" id="109634"/>
    <lineage>
        <taxon>Eukaryota</taxon>
        <taxon>Fungi</taxon>
        <taxon>Dikarya</taxon>
        <taxon>Basidiomycota</taxon>
        <taxon>Agaricomycotina</taxon>
        <taxon>Agaricomycetes</taxon>
        <taxon>Agaricomycetidae</taxon>
        <taxon>Agaricales</taxon>
        <taxon>Agaricineae</taxon>
        <taxon>Hymenogastraceae</taxon>
        <taxon>Gymnopilus</taxon>
    </lineage>
</organism>